<reference evidence="1 2" key="1">
    <citation type="submission" date="2014-07" db="EMBL/GenBank/DDBJ databases">
        <title>Unique and conserved regions in Vibrio harveyi and related species in comparison with the shrimp pathogen Vibrio harveyi CAIM 1792.</title>
        <authorList>
            <person name="Espinoza-Valles I."/>
            <person name="Vora G."/>
            <person name="Leekitcharoenphon P."/>
            <person name="Ussery D."/>
            <person name="Hoj L."/>
            <person name="Gomez-Gil B."/>
        </authorList>
    </citation>
    <scope>NUCLEOTIDE SEQUENCE [LARGE SCALE GENOMIC DNA]</scope>
    <source>
        <strain evidence="2">CAIM 1854 / LMG 25443</strain>
    </source>
</reference>
<dbReference type="PATRIC" id="fig|1229493.5.peg.1262"/>
<evidence type="ECO:0000313" key="2">
    <source>
        <dbReference type="Proteomes" id="UP000031586"/>
    </source>
</evidence>
<protein>
    <submittedName>
        <fullName evidence="1">Uncharacterized protein</fullName>
    </submittedName>
</protein>
<dbReference type="EMBL" id="JPRD01000015">
    <property type="protein sequence ID" value="KIF53409.1"/>
    <property type="molecule type" value="Genomic_DNA"/>
</dbReference>
<dbReference type="RefSeq" id="WP_020194612.1">
    <property type="nucleotide sequence ID" value="NZ_BAOH01000005.1"/>
</dbReference>
<dbReference type="Proteomes" id="UP000031586">
    <property type="component" value="Unassembled WGS sequence"/>
</dbReference>
<organism evidence="1 2">
    <name type="scientific">Vibrio owensii CAIM 1854 = LMG 25443</name>
    <dbReference type="NCBI Taxonomy" id="1229493"/>
    <lineage>
        <taxon>Bacteria</taxon>
        <taxon>Pseudomonadati</taxon>
        <taxon>Pseudomonadota</taxon>
        <taxon>Gammaproteobacteria</taxon>
        <taxon>Vibrionales</taxon>
        <taxon>Vibrionaceae</taxon>
        <taxon>Vibrio</taxon>
    </lineage>
</organism>
<comment type="caution">
    <text evidence="1">The sequence shown here is derived from an EMBL/GenBank/DDBJ whole genome shotgun (WGS) entry which is preliminary data.</text>
</comment>
<sequence length="392" mass="45181">MSVVLDNQVDSILQGLITPTSNIKGALKDAFGNLTRGGTPVSAYDRNGKKNWISETGEYIQGVYVDMPDHEYHAIKGMFSSSGIKKFALDPHDGEAYMDGKKELTITPQLERSFNAGHLLHGLLLEPHQKDYNVITERTAKDITKSGGVVIADHSELQKYLADNDLPKGKSIADRVAYAKEFNANVIYYPDYLDKVSSIKGKRYLCNDDWKKVHECAKVVKDSILYKRNFENQGYSELTIIVFDTKHQVWIKARLDRVTSKRNPQSHELENFLLDVKTIHSLTDSQINRDLEDKLYSIQGAFYHYAAKLISFKLVEDQFALLFIEWDEYQRYQLVELADTAWKESVTYMHEIYEDMVKWMKNRKPKPSLNESGIMIANPKFYKLQRRVRSET</sequence>
<name>A0A0C1ZBA7_9VIBR</name>
<dbReference type="Gene3D" id="3.90.320.10">
    <property type="match status" value="1"/>
</dbReference>
<proteinExistence type="predicted"/>
<accession>A0A0C1ZBA7</accession>
<evidence type="ECO:0000313" key="1">
    <source>
        <dbReference type="EMBL" id="KIF53409.1"/>
    </source>
</evidence>
<dbReference type="InterPro" id="IPR011604">
    <property type="entry name" value="PDDEXK-like_dom_sf"/>
</dbReference>
<dbReference type="AlphaFoldDB" id="A0A0C1ZBA7"/>
<gene>
    <name evidence="1" type="ORF">H735_10850</name>
</gene>